<dbReference type="GeneID" id="111105405"/>
<dbReference type="KEGG" id="cvn:111105405"/>
<dbReference type="OrthoDB" id="10466197at2759"/>
<dbReference type="RefSeq" id="XP_022295392.1">
    <property type="nucleotide sequence ID" value="XM_022439684.1"/>
</dbReference>
<evidence type="ECO:0000256" key="1">
    <source>
        <dbReference type="ARBA" id="ARBA00004374"/>
    </source>
</evidence>
<evidence type="ECO:0000256" key="5">
    <source>
        <dbReference type="ARBA" id="ARBA00023136"/>
    </source>
</evidence>
<feature type="transmembrane region" description="Helical" evidence="6">
    <location>
        <begin position="103"/>
        <end position="123"/>
    </location>
</feature>
<evidence type="ECO:0000256" key="6">
    <source>
        <dbReference type="SAM" id="Phobius"/>
    </source>
</evidence>
<keyword evidence="5 6" id="KW-0472">Membrane</keyword>
<feature type="transmembrane region" description="Helical" evidence="6">
    <location>
        <begin position="29"/>
        <end position="45"/>
    </location>
</feature>
<comment type="similarity">
    <text evidence="2">Belongs to the FUN14 family.</text>
</comment>
<name>A0A8B8AVT4_CRAVI</name>
<gene>
    <name evidence="8 9" type="primary">LOC111105405</name>
</gene>
<dbReference type="RefSeq" id="XP_022295393.1">
    <property type="nucleotide sequence ID" value="XM_022439685.1"/>
</dbReference>
<keyword evidence="3 6" id="KW-0812">Transmembrane</keyword>
<evidence type="ECO:0000313" key="8">
    <source>
        <dbReference type="RefSeq" id="XP_022295392.1"/>
    </source>
</evidence>
<accession>A0A8B8AVT4</accession>
<evidence type="ECO:0000256" key="2">
    <source>
        <dbReference type="ARBA" id="ARBA00009160"/>
    </source>
</evidence>
<dbReference type="InterPro" id="IPR007014">
    <property type="entry name" value="FUN14"/>
</dbReference>
<proteinExistence type="inferred from homology"/>
<comment type="subcellular location">
    <subcellularLocation>
        <location evidence="1">Mitochondrion outer membrane</location>
        <topology evidence="1">Multi-pass membrane protein</topology>
    </subcellularLocation>
</comment>
<organism evidence="7 8">
    <name type="scientific">Crassostrea virginica</name>
    <name type="common">Eastern oyster</name>
    <dbReference type="NCBI Taxonomy" id="6565"/>
    <lineage>
        <taxon>Eukaryota</taxon>
        <taxon>Metazoa</taxon>
        <taxon>Spiralia</taxon>
        <taxon>Lophotrochozoa</taxon>
        <taxon>Mollusca</taxon>
        <taxon>Bivalvia</taxon>
        <taxon>Autobranchia</taxon>
        <taxon>Pteriomorphia</taxon>
        <taxon>Ostreida</taxon>
        <taxon>Ostreoidea</taxon>
        <taxon>Ostreidae</taxon>
        <taxon>Crassostrea</taxon>
    </lineage>
</organism>
<keyword evidence="4 6" id="KW-1133">Transmembrane helix</keyword>
<sequence>MDLGSVTATIWYYVTWPLSYVNQSIKQPLLGFILGWAAVWTFLHIGNKIVFYLAVQLLVFLALERTGLITFHWRRLSELMRRQGVTDPAGLGVSALLDKIRDFMSNNCLFFIGLVGGLVFGIII</sequence>
<reference evidence="8 9" key="1">
    <citation type="submission" date="2025-04" db="UniProtKB">
        <authorList>
            <consortium name="RefSeq"/>
        </authorList>
    </citation>
    <scope>IDENTIFICATION</scope>
    <source>
        <tissue evidence="8 9">Whole sample</tissue>
    </source>
</reference>
<dbReference type="Pfam" id="PF04930">
    <property type="entry name" value="FUN14"/>
    <property type="match status" value="1"/>
</dbReference>
<keyword evidence="7" id="KW-1185">Reference proteome</keyword>
<dbReference type="GO" id="GO:0005741">
    <property type="term" value="C:mitochondrial outer membrane"/>
    <property type="evidence" value="ECO:0007669"/>
    <property type="project" value="UniProtKB-SubCell"/>
</dbReference>
<protein>
    <submittedName>
        <fullName evidence="8 9">Uncharacterized protein LOC111105405</fullName>
    </submittedName>
</protein>
<evidence type="ECO:0000256" key="4">
    <source>
        <dbReference type="ARBA" id="ARBA00022989"/>
    </source>
</evidence>
<dbReference type="Proteomes" id="UP000694844">
    <property type="component" value="Chromosome 7"/>
</dbReference>
<evidence type="ECO:0000313" key="7">
    <source>
        <dbReference type="Proteomes" id="UP000694844"/>
    </source>
</evidence>
<evidence type="ECO:0000313" key="9">
    <source>
        <dbReference type="RefSeq" id="XP_022295393.1"/>
    </source>
</evidence>
<feature type="transmembrane region" description="Helical" evidence="6">
    <location>
        <begin position="51"/>
        <end position="73"/>
    </location>
</feature>
<dbReference type="AlphaFoldDB" id="A0A8B8AVT4"/>
<evidence type="ECO:0000256" key="3">
    <source>
        <dbReference type="ARBA" id="ARBA00022692"/>
    </source>
</evidence>